<feature type="transmembrane region" description="Helical" evidence="8">
    <location>
        <begin position="221"/>
        <end position="237"/>
    </location>
</feature>
<feature type="transmembrane region" description="Helical" evidence="8">
    <location>
        <begin position="41"/>
        <end position="58"/>
    </location>
</feature>
<comment type="catalytic activity">
    <reaction evidence="7">
        <text>2 GTP = 3',3'-c-di-GMP + 2 diphosphate</text>
        <dbReference type="Rhea" id="RHEA:24898"/>
        <dbReference type="ChEBI" id="CHEBI:33019"/>
        <dbReference type="ChEBI" id="CHEBI:37565"/>
        <dbReference type="ChEBI" id="CHEBI:58805"/>
        <dbReference type="EC" id="2.7.7.65"/>
    </reaction>
</comment>
<dbReference type="InterPro" id="IPR000160">
    <property type="entry name" value="GGDEF_dom"/>
</dbReference>
<accession>A0A245ZEA0</accession>
<dbReference type="Pfam" id="PF05231">
    <property type="entry name" value="MASE1"/>
    <property type="match status" value="1"/>
</dbReference>
<evidence type="ECO:0000256" key="4">
    <source>
        <dbReference type="ARBA" id="ARBA00022692"/>
    </source>
</evidence>
<evidence type="ECO:0000256" key="5">
    <source>
        <dbReference type="ARBA" id="ARBA00022989"/>
    </source>
</evidence>
<dbReference type="OrthoDB" id="9812260at2"/>
<dbReference type="PANTHER" id="PTHR45138:SF9">
    <property type="entry name" value="DIGUANYLATE CYCLASE DGCM-RELATED"/>
    <property type="match status" value="1"/>
</dbReference>
<feature type="transmembrane region" description="Helical" evidence="8">
    <location>
        <begin position="156"/>
        <end position="177"/>
    </location>
</feature>
<keyword evidence="4 8" id="KW-0812">Transmembrane</keyword>
<dbReference type="InterPro" id="IPR050469">
    <property type="entry name" value="Diguanylate_Cyclase"/>
</dbReference>
<dbReference type="InterPro" id="IPR029787">
    <property type="entry name" value="Nucleotide_cyclase"/>
</dbReference>
<dbReference type="EC" id="2.7.7.65" evidence="2"/>
<dbReference type="Gene3D" id="3.30.70.270">
    <property type="match status" value="1"/>
</dbReference>
<keyword evidence="11" id="KW-1185">Reference proteome</keyword>
<keyword evidence="5 8" id="KW-1133">Transmembrane helix</keyword>
<dbReference type="PANTHER" id="PTHR45138">
    <property type="entry name" value="REGULATORY COMPONENTS OF SENSORY TRANSDUCTION SYSTEM"/>
    <property type="match status" value="1"/>
</dbReference>
<feature type="transmembrane region" description="Helical" evidence="8">
    <location>
        <begin position="244"/>
        <end position="264"/>
    </location>
</feature>
<evidence type="ECO:0000256" key="8">
    <source>
        <dbReference type="SAM" id="Phobius"/>
    </source>
</evidence>
<dbReference type="RefSeq" id="WP_088368229.1">
    <property type="nucleotide sequence ID" value="NZ_NBBI01000007.1"/>
</dbReference>
<dbReference type="CDD" id="cd01949">
    <property type="entry name" value="GGDEF"/>
    <property type="match status" value="1"/>
</dbReference>
<dbReference type="SUPFAM" id="SSF55073">
    <property type="entry name" value="Nucleotide cyclase"/>
    <property type="match status" value="1"/>
</dbReference>
<evidence type="ECO:0000256" key="6">
    <source>
        <dbReference type="ARBA" id="ARBA00023136"/>
    </source>
</evidence>
<feature type="transmembrane region" description="Helical" evidence="8">
    <location>
        <begin position="16"/>
        <end position="35"/>
    </location>
</feature>
<feature type="transmembrane region" description="Helical" evidence="8">
    <location>
        <begin position="197"/>
        <end position="215"/>
    </location>
</feature>
<proteinExistence type="predicted"/>
<dbReference type="NCBIfam" id="TIGR00254">
    <property type="entry name" value="GGDEF"/>
    <property type="match status" value="1"/>
</dbReference>
<feature type="transmembrane region" description="Helical" evidence="8">
    <location>
        <begin position="127"/>
        <end position="150"/>
    </location>
</feature>
<dbReference type="InterPro" id="IPR043128">
    <property type="entry name" value="Rev_trsase/Diguanyl_cyclase"/>
</dbReference>
<keyword evidence="3" id="KW-1003">Cell membrane</keyword>
<dbReference type="GO" id="GO:0052621">
    <property type="term" value="F:diguanylate cyclase activity"/>
    <property type="evidence" value="ECO:0007669"/>
    <property type="project" value="UniProtKB-EC"/>
</dbReference>
<dbReference type="InterPro" id="IPR007895">
    <property type="entry name" value="MASE1"/>
</dbReference>
<dbReference type="FunFam" id="3.30.70.270:FF:000001">
    <property type="entry name" value="Diguanylate cyclase domain protein"/>
    <property type="match status" value="1"/>
</dbReference>
<dbReference type="Pfam" id="PF00990">
    <property type="entry name" value="GGDEF"/>
    <property type="match status" value="1"/>
</dbReference>
<dbReference type="GO" id="GO:0005886">
    <property type="term" value="C:plasma membrane"/>
    <property type="evidence" value="ECO:0007669"/>
    <property type="project" value="UniProtKB-SubCell"/>
</dbReference>
<dbReference type="AlphaFoldDB" id="A0A245ZEA0"/>
<evidence type="ECO:0000313" key="10">
    <source>
        <dbReference type="EMBL" id="OWK28076.1"/>
    </source>
</evidence>
<reference evidence="10 11" key="1">
    <citation type="submission" date="2017-03" db="EMBL/GenBank/DDBJ databases">
        <title>Genome sequence of Sphingomonas dokdonensis DSM 21029.</title>
        <authorList>
            <person name="Poehlein A."/>
            <person name="Wuebbeler J.H."/>
            <person name="Steinbuechel A."/>
            <person name="Daniel R."/>
        </authorList>
    </citation>
    <scope>NUCLEOTIDE SEQUENCE [LARGE SCALE GENOMIC DNA]</scope>
    <source>
        <strain evidence="10 11">DSM 21029</strain>
    </source>
</reference>
<evidence type="ECO:0000313" key="11">
    <source>
        <dbReference type="Proteomes" id="UP000197290"/>
    </source>
</evidence>
<comment type="subcellular location">
    <subcellularLocation>
        <location evidence="1">Cell membrane</location>
        <topology evidence="1">Multi-pass membrane protein</topology>
    </subcellularLocation>
</comment>
<evidence type="ECO:0000256" key="7">
    <source>
        <dbReference type="ARBA" id="ARBA00034247"/>
    </source>
</evidence>
<comment type="caution">
    <text evidence="10">The sequence shown here is derived from an EMBL/GenBank/DDBJ whole genome shotgun (WGS) entry which is preliminary data.</text>
</comment>
<dbReference type="SMART" id="SM00267">
    <property type="entry name" value="GGDEF"/>
    <property type="match status" value="1"/>
</dbReference>
<gene>
    <name evidence="10" type="primary">ycdT_5</name>
    <name evidence="10" type="ORF">SPDO_29090</name>
</gene>
<evidence type="ECO:0000256" key="3">
    <source>
        <dbReference type="ARBA" id="ARBA00022475"/>
    </source>
</evidence>
<dbReference type="PROSITE" id="PS50887">
    <property type="entry name" value="GGDEF"/>
    <property type="match status" value="1"/>
</dbReference>
<feature type="transmembrane region" description="Helical" evidence="8">
    <location>
        <begin position="276"/>
        <end position="296"/>
    </location>
</feature>
<keyword evidence="6 8" id="KW-0472">Membrane</keyword>
<organism evidence="10 11">
    <name type="scientific">Sphingomonas dokdonensis</name>
    <dbReference type="NCBI Taxonomy" id="344880"/>
    <lineage>
        <taxon>Bacteria</taxon>
        <taxon>Pseudomonadati</taxon>
        <taxon>Pseudomonadota</taxon>
        <taxon>Alphaproteobacteria</taxon>
        <taxon>Sphingomonadales</taxon>
        <taxon>Sphingomonadaceae</taxon>
        <taxon>Sphingomonas</taxon>
    </lineage>
</organism>
<evidence type="ECO:0000256" key="2">
    <source>
        <dbReference type="ARBA" id="ARBA00012528"/>
    </source>
</evidence>
<keyword evidence="10" id="KW-0808">Transferase</keyword>
<keyword evidence="10" id="KW-0548">Nucleotidyltransferase</keyword>
<dbReference type="EMBL" id="NBBI01000007">
    <property type="protein sequence ID" value="OWK28076.1"/>
    <property type="molecule type" value="Genomic_DNA"/>
</dbReference>
<protein>
    <recommendedName>
        <fullName evidence="2">diguanylate cyclase</fullName>
        <ecNumber evidence="2">2.7.7.65</ecNumber>
    </recommendedName>
</protein>
<sequence length="473" mass="50364">MEREPHRSADPAETSSVWLAAATLYFLLAASTIHLTSDGRGIATVWPANAVLVALLLIGPRPRWLTVLSAGLVGNVAANWLTRGAISGPLFYSLANGLEVAIAVLLIRADQRRLELLRSTGRLLRFVLVAGVIAPTISGVIGAATAMLVYDQPFCTAFTTWVLSDALGLLVFTPFFFSTFNGDFLACFASKSRRQRLEGAALMALTAATAGIVFFVAEQPAVFLLYAPIMLVTFRVGPLGTKMAVMLVAVIGACATALGIGPVTMTSADPGVQAHLFQATLAVMLLTCLPVAAALAQRARLVEGLAAREQEAAQEAVTDPLTGVLNRRGFERAVAEAAAQPESSLSCVIIDLDRFKELNDRWGHQFGDRVLHHVAAMLRSNTRPGDLVGRLGGDEFALLLASAHAPADAVCTRIQAALRAAPLCPDGRTQVMVAMSCGVATRMAGEDFERMYRRADTALYRAKHAGRNTVRVA</sequence>
<evidence type="ECO:0000256" key="1">
    <source>
        <dbReference type="ARBA" id="ARBA00004651"/>
    </source>
</evidence>
<dbReference type="Proteomes" id="UP000197290">
    <property type="component" value="Unassembled WGS sequence"/>
</dbReference>
<feature type="transmembrane region" description="Helical" evidence="8">
    <location>
        <begin position="88"/>
        <end position="107"/>
    </location>
</feature>
<feature type="domain" description="GGDEF" evidence="9">
    <location>
        <begin position="343"/>
        <end position="473"/>
    </location>
</feature>
<evidence type="ECO:0000259" key="9">
    <source>
        <dbReference type="PROSITE" id="PS50887"/>
    </source>
</evidence>
<name>A0A245ZEA0_9SPHN</name>